<feature type="binding site" evidence="9">
    <location>
        <position position="235"/>
    </location>
    <ligand>
        <name>a purine D-ribonucleoside</name>
        <dbReference type="ChEBI" id="CHEBI:142355"/>
    </ligand>
</feature>
<sequence length="272" mass="29384">MRAIERISEAVNYISSRIKNPPKIGLILGSGLGVLGDEIQGAEIIPYEKIPHFPKSTVEGHAGELVIGELAGKAVVAMKGRFHYYEGYSMEMVTFPVRVMMALGAEIIIVTNAAGGANKSFSPGDLMLIEDHINFAFNNPLIGPNDPELGVRFPDMSNAYDKALISIAKSVAKGMYLDVKQGVYAYFTGPTYETPAEIRMIRTLGADAVGMSTVPEVIVARHGGAKVLGISCITNMAAGILDQPLNHEEVIETAQKVKQQFVSYVKEIIKSI</sequence>
<dbReference type="RefSeq" id="WP_070969850.1">
    <property type="nucleotide sequence ID" value="NZ_CP017603.1"/>
</dbReference>
<dbReference type="PANTHER" id="PTHR11904">
    <property type="entry name" value="METHYLTHIOADENOSINE/PURINE NUCLEOSIDE PHOSPHORYLASE"/>
    <property type="match status" value="1"/>
</dbReference>
<dbReference type="EMBL" id="CP020559">
    <property type="protein sequence ID" value="ARE87598.1"/>
    <property type="molecule type" value="Genomic_DNA"/>
</dbReference>
<evidence type="ECO:0000256" key="7">
    <source>
        <dbReference type="ARBA" id="ARBA00048556"/>
    </source>
</evidence>
<comment type="catalytic activity">
    <reaction evidence="7">
        <text>a purine 2'-deoxy-D-ribonucleoside + phosphate = a purine nucleobase + 2-deoxy-alpha-D-ribose 1-phosphate</text>
        <dbReference type="Rhea" id="RHEA:36431"/>
        <dbReference type="ChEBI" id="CHEBI:26386"/>
        <dbReference type="ChEBI" id="CHEBI:43474"/>
        <dbReference type="ChEBI" id="CHEBI:57259"/>
        <dbReference type="ChEBI" id="CHEBI:142361"/>
        <dbReference type="EC" id="2.4.2.1"/>
    </reaction>
</comment>
<feature type="binding site" evidence="9">
    <location>
        <position position="61"/>
    </location>
    <ligand>
        <name>phosphate</name>
        <dbReference type="ChEBI" id="CHEBI:43474"/>
    </ligand>
</feature>
<dbReference type="InterPro" id="IPR011268">
    <property type="entry name" value="Purine_phosphorylase"/>
</dbReference>
<evidence type="ECO:0000313" key="14">
    <source>
        <dbReference type="Proteomes" id="UP000192478"/>
    </source>
</evidence>
<dbReference type="NCBIfam" id="NF006054">
    <property type="entry name" value="PRK08202.1"/>
    <property type="match status" value="1"/>
</dbReference>
<dbReference type="EMBL" id="CP017603">
    <property type="protein sequence ID" value="AOY77089.1"/>
    <property type="molecule type" value="Genomic_DNA"/>
</dbReference>
<evidence type="ECO:0000256" key="9">
    <source>
        <dbReference type="PIRSR" id="PIRSR000477-2"/>
    </source>
</evidence>
<dbReference type="NCBIfam" id="TIGR01697">
    <property type="entry name" value="PNPH-PUNA-XAPA"/>
    <property type="match status" value="1"/>
</dbReference>
<reference evidence="12 14" key="2">
    <citation type="submission" date="2017-03" db="EMBL/GenBank/DDBJ databases">
        <title>Complete sequence of Clostridium formicaceticum DSM 92.</title>
        <authorList>
            <person name="Poehlein A."/>
            <person name="Karl M."/>
            <person name="Bengelsdorf F.R."/>
            <person name="Duerre P."/>
            <person name="Daniel R."/>
        </authorList>
    </citation>
    <scope>NUCLEOTIDE SEQUENCE [LARGE SCALE GENOMIC DNA]</scope>
    <source>
        <strain evidence="12 14">DSM 92</strain>
    </source>
</reference>
<dbReference type="EC" id="2.4.2.1" evidence="8"/>
<evidence type="ECO:0000256" key="8">
    <source>
        <dbReference type="PIRNR" id="PIRNR000477"/>
    </source>
</evidence>
<feature type="binding site" evidence="9">
    <location>
        <position position="193"/>
    </location>
    <ligand>
        <name>a purine D-ribonucleoside</name>
        <dbReference type="ChEBI" id="CHEBI:142355"/>
    </ligand>
</feature>
<keyword evidence="4" id="KW-0597">Phosphoprotein</keyword>
<evidence type="ECO:0000256" key="3">
    <source>
        <dbReference type="ARBA" id="ARBA00006751"/>
    </source>
</evidence>
<feature type="binding site" evidence="9">
    <location>
        <position position="30"/>
    </location>
    <ligand>
        <name>phosphate</name>
        <dbReference type="ChEBI" id="CHEBI:43474"/>
    </ligand>
</feature>
<dbReference type="InterPro" id="IPR035994">
    <property type="entry name" value="Nucleoside_phosphorylase_sf"/>
</dbReference>
<evidence type="ECO:0000313" key="13">
    <source>
        <dbReference type="Proteomes" id="UP000177894"/>
    </source>
</evidence>
<name>A0AAC9WG68_9CLOT</name>
<dbReference type="GO" id="GO:0004731">
    <property type="term" value="F:purine-nucleoside phosphorylase activity"/>
    <property type="evidence" value="ECO:0007669"/>
    <property type="project" value="UniProtKB-EC"/>
</dbReference>
<comment type="pathway">
    <text evidence="2 8">Purine metabolism; purine nucleoside salvage.</text>
</comment>
<protein>
    <recommendedName>
        <fullName evidence="8">Purine nucleoside phosphorylase</fullName>
        <ecNumber evidence="8">2.4.2.1</ecNumber>
    </recommendedName>
    <alternativeName>
        <fullName evidence="8">Inosine-guanosine phosphorylase</fullName>
    </alternativeName>
</protein>
<feature type="binding site" evidence="9">
    <location>
        <position position="212"/>
    </location>
    <ligand>
        <name>phosphate</name>
        <dbReference type="ChEBI" id="CHEBI:43474"/>
    </ligand>
</feature>
<keyword evidence="5 8" id="KW-0328">Glycosyltransferase</keyword>
<comment type="similarity">
    <text evidence="3 8">Belongs to the PNP/MTAP phosphorylase family.</text>
</comment>
<dbReference type="NCBIfam" id="TIGR01700">
    <property type="entry name" value="PNPH"/>
    <property type="match status" value="1"/>
</dbReference>
<dbReference type="GO" id="GO:0005737">
    <property type="term" value="C:cytoplasm"/>
    <property type="evidence" value="ECO:0007669"/>
    <property type="project" value="TreeGrafter"/>
</dbReference>
<dbReference type="GO" id="GO:0009116">
    <property type="term" value="P:nucleoside metabolic process"/>
    <property type="evidence" value="ECO:0007669"/>
    <property type="project" value="InterPro"/>
</dbReference>
<dbReference type="CDD" id="cd09009">
    <property type="entry name" value="PNP-EcPNPII_like"/>
    <property type="match status" value="1"/>
</dbReference>
<dbReference type="InterPro" id="IPR000845">
    <property type="entry name" value="Nucleoside_phosphorylase_d"/>
</dbReference>
<comment type="function">
    <text evidence="1">The purine nucleoside phosphorylases catalyze the phosphorolytic breakdown of the N-glycosidic bond in the beta-(deoxy)ribonucleoside molecules, with the formation of the corresponding free purine bases and pentose-1-phosphate. Cleaves guanosine, inosine, 2'-deoxyguanosine and 2'-deoxyinosine.</text>
</comment>
<keyword evidence="13" id="KW-1185">Reference proteome</keyword>
<dbReference type="InterPro" id="IPR011270">
    <property type="entry name" value="Pur_Nuc_Pase_Ino/Guo-sp"/>
</dbReference>
<dbReference type="FunFam" id="3.40.50.1580:FF:000010">
    <property type="entry name" value="Purine nucleoside phosphorylase"/>
    <property type="match status" value="1"/>
</dbReference>
<evidence type="ECO:0000256" key="2">
    <source>
        <dbReference type="ARBA" id="ARBA00005058"/>
    </source>
</evidence>
<organism evidence="12 14">
    <name type="scientific">Clostridium formicaceticum</name>
    <dbReference type="NCBI Taxonomy" id="1497"/>
    <lineage>
        <taxon>Bacteria</taxon>
        <taxon>Bacillati</taxon>
        <taxon>Bacillota</taxon>
        <taxon>Clostridia</taxon>
        <taxon>Eubacteriales</taxon>
        <taxon>Clostridiaceae</taxon>
        <taxon>Clostridium</taxon>
    </lineage>
</organism>
<feature type="binding site" evidence="9">
    <location>
        <position position="113"/>
    </location>
    <ligand>
        <name>phosphate</name>
        <dbReference type="ChEBI" id="CHEBI:43474"/>
    </ligand>
</feature>
<evidence type="ECO:0000313" key="12">
    <source>
        <dbReference type="EMBL" id="ARE87598.1"/>
    </source>
</evidence>
<feature type="binding site" evidence="9">
    <location>
        <begin position="81"/>
        <end position="83"/>
    </location>
    <ligand>
        <name>phosphate</name>
        <dbReference type="ChEBI" id="CHEBI:43474"/>
    </ligand>
</feature>
<dbReference type="Pfam" id="PF01048">
    <property type="entry name" value="PNP_UDP_1"/>
    <property type="match status" value="1"/>
</dbReference>
<dbReference type="AlphaFoldDB" id="A0AAC9WG68"/>
<evidence type="ECO:0000256" key="1">
    <source>
        <dbReference type="ARBA" id="ARBA00002678"/>
    </source>
</evidence>
<dbReference type="Gene3D" id="3.40.50.1580">
    <property type="entry name" value="Nucleoside phosphorylase domain"/>
    <property type="match status" value="1"/>
</dbReference>
<evidence type="ECO:0000313" key="11">
    <source>
        <dbReference type="EMBL" id="AOY77089.1"/>
    </source>
</evidence>
<evidence type="ECO:0000256" key="4">
    <source>
        <dbReference type="ARBA" id="ARBA00022553"/>
    </source>
</evidence>
<gene>
    <name evidence="12" type="primary">punA_1</name>
    <name evidence="11" type="ORF">BJL90_15275</name>
    <name evidence="12" type="ORF">CLFO_19980</name>
</gene>
<dbReference type="SUPFAM" id="SSF53167">
    <property type="entry name" value="Purine and uridine phosphorylases"/>
    <property type="match status" value="1"/>
</dbReference>
<feature type="domain" description="Nucleoside phosphorylase" evidence="10">
    <location>
        <begin position="23"/>
        <end position="270"/>
    </location>
</feature>
<dbReference type="PANTHER" id="PTHR11904:SF9">
    <property type="entry name" value="PURINE NUCLEOSIDE PHOSPHORYLASE-RELATED"/>
    <property type="match status" value="1"/>
</dbReference>
<dbReference type="Proteomes" id="UP000192478">
    <property type="component" value="Chromosome"/>
</dbReference>
<reference evidence="11 13" key="1">
    <citation type="submission" date="2016-10" db="EMBL/GenBank/DDBJ databases">
        <title>Complete Genome Sequence of Acetogen Clostridium formicoaceticum ATCC 27076.</title>
        <authorList>
            <person name="Bao T."/>
            <person name="Cheng C."/>
            <person name="Zhao J."/>
            <person name="Yang S.-T."/>
            <person name="Wang J."/>
            <person name="Wang M."/>
        </authorList>
    </citation>
    <scope>NUCLEOTIDE SEQUENCE [LARGE SCALE GENOMIC DNA]</scope>
    <source>
        <strain evidence="11 13">ATCC 27076</strain>
    </source>
</reference>
<proteinExistence type="inferred from homology"/>
<evidence type="ECO:0000259" key="10">
    <source>
        <dbReference type="Pfam" id="PF01048"/>
    </source>
</evidence>
<evidence type="ECO:0000256" key="6">
    <source>
        <dbReference type="ARBA" id="ARBA00022679"/>
    </source>
</evidence>
<dbReference type="KEGG" id="cfm:BJL90_15275"/>
<dbReference type="Proteomes" id="UP000177894">
    <property type="component" value="Chromosome"/>
</dbReference>
<keyword evidence="6 8" id="KW-0808">Transferase</keyword>
<accession>A0AAC9WG68</accession>
<evidence type="ECO:0000256" key="5">
    <source>
        <dbReference type="ARBA" id="ARBA00022676"/>
    </source>
</evidence>
<dbReference type="PIRSF" id="PIRSF000477">
    <property type="entry name" value="PurNPase"/>
    <property type="match status" value="1"/>
</dbReference>